<feature type="compositionally biased region" description="Acidic residues" evidence="14">
    <location>
        <begin position="319"/>
        <end position="343"/>
    </location>
</feature>
<dbReference type="SMART" id="SM00311">
    <property type="entry name" value="PWI"/>
    <property type="match status" value="1"/>
</dbReference>
<evidence type="ECO:0000256" key="4">
    <source>
        <dbReference type="ARBA" id="ARBA00014280"/>
    </source>
</evidence>
<sequence length="595" mass="69263">MNEIIYVSPQLYLVSDERWRSELEKPGYVPILRADIHKFQESLKSVLTARDLSSARHTSNLNALGQKDEHSAAESSDADNKIIQSAGGAAKYQSLKQFLPISLVQQLHTVSLMGFPTNISLHNLECFLCDCLGLVLERIHAAQDPDMLECWTNIQSLETQDIFIRIAERHKCFANFVQIMGDWFQSEEGPSVEIHIEANTAQFIKDQDVCNIELDKDLMRSLNQLWQQLNHSAPDKSLAPDNNVEYRIDLNTLSDLPQESLGQLCQDIMGFRTKVVTIEREKRVREAYEESKRRKQQMMKIFDQIRKSRRETGDHRPDEDDDEEEEEEEEEDDDDDDGEEDSVLEQHRVDQERRESENRYRTILKHLQTKIEPRLASLQERIYRASHYDQIRSDEQALYLKELLHQAVDPYYDHHRSYKLQEETADNIDRQEHPSYEAQPLEGAKLPTIGSEVQEHAQQKEKQQDLERSDVSYDDSQDQEQFKIKFAFKRAIDSSATHISSEDEDHDTAHAVAPEVLKEQDLDAKLKRLNESGLVQELVKEYLGVYEQDLVDYIYETIREKRSKHALLTELRETFDDDAVNIVEKIWSSEELNAT</sequence>
<evidence type="ECO:0000256" key="6">
    <source>
        <dbReference type="ARBA" id="ARBA00022664"/>
    </source>
</evidence>
<proteinExistence type="inferred from homology"/>
<dbReference type="InterPro" id="IPR057543">
    <property type="entry name" value="SNU71_N"/>
</dbReference>
<evidence type="ECO:0000256" key="14">
    <source>
        <dbReference type="SAM" id="MobiDB-lite"/>
    </source>
</evidence>
<evidence type="ECO:0000256" key="11">
    <source>
        <dbReference type="ARBA" id="ARBA00023242"/>
    </source>
</evidence>
<dbReference type="AlphaFoldDB" id="A0A8J2T2N0"/>
<dbReference type="InterPro" id="IPR057542">
    <property type="entry name" value="SNU71_RBD"/>
</dbReference>
<dbReference type="Gene3D" id="1.20.1390.10">
    <property type="entry name" value="PWI domain"/>
    <property type="match status" value="1"/>
</dbReference>
<keyword evidence="17" id="KW-1185">Reference proteome</keyword>
<dbReference type="InterPro" id="IPR002483">
    <property type="entry name" value="PWI_dom"/>
</dbReference>
<evidence type="ECO:0000256" key="7">
    <source>
        <dbReference type="ARBA" id="ARBA00022728"/>
    </source>
</evidence>
<keyword evidence="8" id="KW-0694">RNA-binding</keyword>
<feature type="compositionally biased region" description="Basic and acidic residues" evidence="14">
    <location>
        <begin position="344"/>
        <end position="356"/>
    </location>
</feature>
<keyword evidence="5" id="KW-0963">Cytoplasm</keyword>
<dbReference type="GO" id="GO:0006397">
    <property type="term" value="P:mRNA processing"/>
    <property type="evidence" value="ECO:0007669"/>
    <property type="project" value="UniProtKB-KW"/>
</dbReference>
<accession>A0A8J2T2N0</accession>
<feature type="domain" description="PWI" evidence="15">
    <location>
        <begin position="523"/>
        <end position="594"/>
    </location>
</feature>
<name>A0A8J2T2N0_ZYGB2</name>
<evidence type="ECO:0000256" key="9">
    <source>
        <dbReference type="ARBA" id="ARBA00023054"/>
    </source>
</evidence>
<keyword evidence="11" id="KW-0539">Nucleus</keyword>
<gene>
    <name evidence="16" type="ORF">BN860_07558g</name>
</gene>
<evidence type="ECO:0000256" key="3">
    <source>
        <dbReference type="ARBA" id="ARBA00005544"/>
    </source>
</evidence>
<evidence type="ECO:0000313" key="17">
    <source>
        <dbReference type="Proteomes" id="UP000019375"/>
    </source>
</evidence>
<comment type="function">
    <text evidence="13">Component of the U1 snRNP particle, which recognizes and binds the 5'-splice site of pre-mRNA. Together with other non-snRNP factors, U1 snRNP forms the spliceosomal commitment complex, that targets pre-mRNA to the splicing pathway.</text>
</comment>
<evidence type="ECO:0000256" key="8">
    <source>
        <dbReference type="ARBA" id="ARBA00022884"/>
    </source>
</evidence>
<comment type="subcellular location">
    <subcellularLocation>
        <location evidence="2">Cytoplasm</location>
    </subcellularLocation>
    <subcellularLocation>
        <location evidence="1">Nucleus</location>
    </subcellularLocation>
</comment>
<evidence type="ECO:0000256" key="12">
    <source>
        <dbReference type="ARBA" id="ARBA00023274"/>
    </source>
</evidence>
<dbReference type="Pfam" id="PF24825">
    <property type="entry name" value="SNU71_RBD"/>
    <property type="match status" value="1"/>
</dbReference>
<keyword evidence="7" id="KW-0747">Spliceosome</keyword>
<feature type="compositionally biased region" description="Basic and acidic residues" evidence="14">
    <location>
        <begin position="305"/>
        <end position="318"/>
    </location>
</feature>
<evidence type="ECO:0000259" key="15">
    <source>
        <dbReference type="SMART" id="SM00311"/>
    </source>
</evidence>
<keyword evidence="9" id="KW-0175">Coiled coil</keyword>
<keyword evidence="12" id="KW-0687">Ribonucleoprotein</keyword>
<dbReference type="GO" id="GO:0005737">
    <property type="term" value="C:cytoplasm"/>
    <property type="evidence" value="ECO:0007669"/>
    <property type="project" value="UniProtKB-SubCell"/>
</dbReference>
<dbReference type="GO" id="GO:0008380">
    <property type="term" value="P:RNA splicing"/>
    <property type="evidence" value="ECO:0007669"/>
    <property type="project" value="UniProtKB-KW"/>
</dbReference>
<protein>
    <recommendedName>
        <fullName evidence="4">U1 small nuclear ribonucleoprotein component SNU71</fullName>
    </recommendedName>
</protein>
<dbReference type="GO" id="GO:0003723">
    <property type="term" value="F:RNA binding"/>
    <property type="evidence" value="ECO:0007669"/>
    <property type="project" value="UniProtKB-KW"/>
</dbReference>
<dbReference type="EMBL" id="HG316454">
    <property type="protein sequence ID" value="CDF87490.1"/>
    <property type="molecule type" value="Genomic_DNA"/>
</dbReference>
<feature type="region of interest" description="Disordered" evidence="14">
    <location>
        <begin position="452"/>
        <end position="476"/>
    </location>
</feature>
<dbReference type="Pfam" id="PF24826">
    <property type="entry name" value="SNU71_N"/>
    <property type="match status" value="1"/>
</dbReference>
<evidence type="ECO:0000256" key="13">
    <source>
        <dbReference type="ARBA" id="ARBA00025004"/>
    </source>
</evidence>
<evidence type="ECO:0000256" key="2">
    <source>
        <dbReference type="ARBA" id="ARBA00004496"/>
    </source>
</evidence>
<dbReference type="OrthoDB" id="6275295at2759"/>
<keyword evidence="10" id="KW-0508">mRNA splicing</keyword>
<comment type="similarity">
    <text evidence="3">Belongs to the SNU71 family.</text>
</comment>
<feature type="region of interest" description="Disordered" evidence="14">
    <location>
        <begin position="305"/>
        <end position="356"/>
    </location>
</feature>
<evidence type="ECO:0000256" key="10">
    <source>
        <dbReference type="ARBA" id="ARBA00023187"/>
    </source>
</evidence>
<dbReference type="GO" id="GO:0005681">
    <property type="term" value="C:spliceosomal complex"/>
    <property type="evidence" value="ECO:0007669"/>
    <property type="project" value="UniProtKB-KW"/>
</dbReference>
<feature type="compositionally biased region" description="Basic and acidic residues" evidence="14">
    <location>
        <begin position="453"/>
        <end position="471"/>
    </location>
</feature>
<reference evidence="17" key="1">
    <citation type="journal article" date="2013" name="Genome Announc.">
        <title>Genome sequence of the food spoilage yeast Zygosaccharomyces bailii CLIB 213(T).</title>
        <authorList>
            <person name="Galeote V."/>
            <person name="Bigey F."/>
            <person name="Devillers H."/>
            <person name="Neuveglise C."/>
            <person name="Dequin S."/>
        </authorList>
    </citation>
    <scope>NUCLEOTIDE SEQUENCE [LARGE SCALE GENOMIC DNA]</scope>
    <source>
        <strain evidence="17">CLIB 213 / ATCC 58445 / CBS 680 / CCRC 21525 / NBRC 1098 / NCYC 1416 / NRRL Y-2227</strain>
    </source>
</reference>
<evidence type="ECO:0000256" key="5">
    <source>
        <dbReference type="ARBA" id="ARBA00022490"/>
    </source>
</evidence>
<organism evidence="16 17">
    <name type="scientific">Zygosaccharomyces bailii (strain CLIB 213 / ATCC 58445 / CBS 680 / BCRC 21525 / NBRC 1098 / NCYC 1416 / NRRL Y-2227)</name>
    <dbReference type="NCBI Taxonomy" id="1333698"/>
    <lineage>
        <taxon>Eukaryota</taxon>
        <taxon>Fungi</taxon>
        <taxon>Dikarya</taxon>
        <taxon>Ascomycota</taxon>
        <taxon>Saccharomycotina</taxon>
        <taxon>Saccharomycetes</taxon>
        <taxon>Saccharomycetales</taxon>
        <taxon>Saccharomycetaceae</taxon>
        <taxon>Zygosaccharomyces</taxon>
    </lineage>
</organism>
<dbReference type="Proteomes" id="UP000019375">
    <property type="component" value="Unassembled WGS sequence"/>
</dbReference>
<evidence type="ECO:0000313" key="16">
    <source>
        <dbReference type="EMBL" id="CDF87490.1"/>
    </source>
</evidence>
<keyword evidence="6" id="KW-0507">mRNA processing</keyword>
<evidence type="ECO:0000256" key="1">
    <source>
        <dbReference type="ARBA" id="ARBA00004123"/>
    </source>
</evidence>